<proteinExistence type="predicted"/>
<dbReference type="PANTHER" id="PTHR46558">
    <property type="entry name" value="TRACRIPTIONAL REGULATORY PROTEIN-RELATED-RELATED"/>
    <property type="match status" value="1"/>
</dbReference>
<dbReference type="Pfam" id="PF01381">
    <property type="entry name" value="HTH_3"/>
    <property type="match status" value="1"/>
</dbReference>
<dbReference type="PANTHER" id="PTHR46558:SF4">
    <property type="entry name" value="DNA-BIDING PHAGE PROTEIN"/>
    <property type="match status" value="1"/>
</dbReference>
<dbReference type="InterPro" id="IPR010982">
    <property type="entry name" value="Lambda_DNA-bd_dom_sf"/>
</dbReference>
<dbReference type="InterPro" id="IPR001387">
    <property type="entry name" value="Cro/C1-type_HTH"/>
</dbReference>
<sequence length="123" mass="14005">MQRDQHTLERHIGERIRRRRAECGLTQQQLAQAIETSYQQLQKYENGSNRISAEKLYRLGRRLGVPTNYFLDGFEDGEAAAEPGHTARERAMIELVRSFGDLKAPRVRVALAALVKAVAERQA</sequence>
<keyword evidence="4" id="KW-1185">Reference proteome</keyword>
<name>A0AAP3XTA5_9PROT</name>
<evidence type="ECO:0000256" key="1">
    <source>
        <dbReference type="ARBA" id="ARBA00023125"/>
    </source>
</evidence>
<dbReference type="AlphaFoldDB" id="A0AAP3XTA5"/>
<accession>A0AAP3XTA5</accession>
<dbReference type="Gene3D" id="1.10.260.40">
    <property type="entry name" value="lambda repressor-like DNA-binding domains"/>
    <property type="match status" value="1"/>
</dbReference>
<reference evidence="3 4" key="1">
    <citation type="submission" date="2023-03" db="EMBL/GenBank/DDBJ databases">
        <title>YIM 152171 draft genome.</title>
        <authorList>
            <person name="Yang Z."/>
        </authorList>
    </citation>
    <scope>NUCLEOTIDE SEQUENCE [LARGE SCALE GENOMIC DNA]</scope>
    <source>
        <strain evidence="3 4">YIM 152171</strain>
    </source>
</reference>
<evidence type="ECO:0000313" key="3">
    <source>
        <dbReference type="EMBL" id="MDF1587503.1"/>
    </source>
</evidence>
<organism evidence="3 4">
    <name type="scientific">Marinimicrococcus flavescens</name>
    <dbReference type="NCBI Taxonomy" id="3031815"/>
    <lineage>
        <taxon>Bacteria</taxon>
        <taxon>Pseudomonadati</taxon>
        <taxon>Pseudomonadota</taxon>
        <taxon>Alphaproteobacteria</taxon>
        <taxon>Geminicoccales</taxon>
        <taxon>Geminicoccaceae</taxon>
        <taxon>Marinimicrococcus</taxon>
    </lineage>
</organism>
<dbReference type="CDD" id="cd00093">
    <property type="entry name" value="HTH_XRE"/>
    <property type="match status" value="1"/>
</dbReference>
<comment type="caution">
    <text evidence="3">The sequence shown here is derived from an EMBL/GenBank/DDBJ whole genome shotgun (WGS) entry which is preliminary data.</text>
</comment>
<dbReference type="Proteomes" id="UP001301140">
    <property type="component" value="Unassembled WGS sequence"/>
</dbReference>
<feature type="domain" description="HTH cro/C1-type" evidence="2">
    <location>
        <begin position="16"/>
        <end position="70"/>
    </location>
</feature>
<evidence type="ECO:0000259" key="2">
    <source>
        <dbReference type="PROSITE" id="PS50943"/>
    </source>
</evidence>
<gene>
    <name evidence="3" type="ORF">PZ740_14035</name>
</gene>
<dbReference type="SUPFAM" id="SSF47413">
    <property type="entry name" value="lambda repressor-like DNA-binding domains"/>
    <property type="match status" value="1"/>
</dbReference>
<evidence type="ECO:0000313" key="4">
    <source>
        <dbReference type="Proteomes" id="UP001301140"/>
    </source>
</evidence>
<dbReference type="SMART" id="SM00530">
    <property type="entry name" value="HTH_XRE"/>
    <property type="match status" value="1"/>
</dbReference>
<dbReference type="GO" id="GO:0003677">
    <property type="term" value="F:DNA binding"/>
    <property type="evidence" value="ECO:0007669"/>
    <property type="project" value="UniProtKB-KW"/>
</dbReference>
<keyword evidence="1" id="KW-0238">DNA-binding</keyword>
<dbReference type="EMBL" id="JARGEQ010000135">
    <property type="protein sequence ID" value="MDF1587503.1"/>
    <property type="molecule type" value="Genomic_DNA"/>
</dbReference>
<dbReference type="PROSITE" id="PS50943">
    <property type="entry name" value="HTH_CROC1"/>
    <property type="match status" value="1"/>
</dbReference>
<protein>
    <submittedName>
        <fullName evidence="3">Helix-turn-helix transcriptional regulator</fullName>
    </submittedName>
</protein>
<dbReference type="RefSeq" id="WP_327789927.1">
    <property type="nucleotide sequence ID" value="NZ_JARGEQ010000135.1"/>
</dbReference>